<protein>
    <submittedName>
        <fullName evidence="2">Uncharacterized protein</fullName>
    </submittedName>
</protein>
<dbReference type="AlphaFoldDB" id="A0A0H3HVH0"/>
<dbReference type="Proteomes" id="UP000010087">
    <property type="component" value="Chromosome 2"/>
</dbReference>
<dbReference type="EMBL" id="CP002834">
    <property type="protein sequence ID" value="AFI69788.1"/>
    <property type="molecule type" value="Genomic_DNA"/>
</dbReference>
<sequence length="150" mass="15050">MNGAPAGEKARMTRRTSAPARAAAHSIVRDVGGMRASAVANGWRRPPRAAHPTACATSIAEVAMGVATDAVAPCRCARDGAAKAACTIAERLSGGSRPAAPAFAGAPPRRRPVSTNRDMPPAPEIGIAAPANAGRTRVAARHPAHPAAAG</sequence>
<feature type="region of interest" description="Disordered" evidence="1">
    <location>
        <begin position="94"/>
        <end position="150"/>
    </location>
</feature>
<reference evidence="2 3" key="1">
    <citation type="journal article" date="2012" name="PLoS ONE">
        <title>Evolution of Burkholderia pseudomallei in recurrent melioidosis.</title>
        <authorList>
            <person name="Hayden H.S."/>
            <person name="Lim R."/>
            <person name="Brittnacher M.J."/>
            <person name="Sims E.H."/>
            <person name="Ramage E.R."/>
            <person name="Fong C."/>
            <person name="Wu Z."/>
            <person name="Crist E."/>
            <person name="Chang J."/>
            <person name="Zhou Y."/>
            <person name="Radey M."/>
            <person name="Rohmer L."/>
            <person name="Haugen E."/>
            <person name="Gillett W."/>
            <person name="Wuthiekanun V."/>
            <person name="Peacock S.J."/>
            <person name="Kaul R."/>
            <person name="Miller S.I."/>
            <person name="Manoil C."/>
            <person name="Jacobs M.A."/>
        </authorList>
    </citation>
    <scope>NUCLEOTIDE SEQUENCE [LARGE SCALE GENOMIC DNA]</scope>
    <source>
        <strain evidence="2 3">1026b</strain>
    </source>
</reference>
<accession>A0A0H3HVH0</accession>
<proteinExistence type="predicted"/>
<name>A0A0H3HVH0_BURP2</name>
<feature type="compositionally biased region" description="Low complexity" evidence="1">
    <location>
        <begin position="124"/>
        <end position="134"/>
    </location>
</feature>
<evidence type="ECO:0000313" key="3">
    <source>
        <dbReference type="Proteomes" id="UP000010087"/>
    </source>
</evidence>
<feature type="region of interest" description="Disordered" evidence="1">
    <location>
        <begin position="1"/>
        <end position="22"/>
    </location>
</feature>
<feature type="compositionally biased region" description="Low complexity" evidence="1">
    <location>
        <begin position="97"/>
        <end position="107"/>
    </location>
</feature>
<evidence type="ECO:0000313" key="2">
    <source>
        <dbReference type="EMBL" id="AFI69788.1"/>
    </source>
</evidence>
<gene>
    <name evidence="2" type="ordered locus">BP1026B_II1548</name>
</gene>
<dbReference type="KEGG" id="bpz:BP1026B_II1548"/>
<organism evidence="2 3">
    <name type="scientific">Burkholderia pseudomallei (strain 1026b)</name>
    <dbReference type="NCBI Taxonomy" id="884204"/>
    <lineage>
        <taxon>Bacteria</taxon>
        <taxon>Pseudomonadati</taxon>
        <taxon>Pseudomonadota</taxon>
        <taxon>Betaproteobacteria</taxon>
        <taxon>Burkholderiales</taxon>
        <taxon>Burkholderiaceae</taxon>
        <taxon>Burkholderia</taxon>
        <taxon>pseudomallei group</taxon>
    </lineage>
</organism>
<evidence type="ECO:0000256" key="1">
    <source>
        <dbReference type="SAM" id="MobiDB-lite"/>
    </source>
</evidence>